<evidence type="ECO:0000256" key="3">
    <source>
        <dbReference type="ARBA" id="ARBA00022692"/>
    </source>
</evidence>
<dbReference type="Proteomes" id="UP001165685">
    <property type="component" value="Unassembled WGS sequence"/>
</dbReference>
<dbReference type="SMART" id="SM00014">
    <property type="entry name" value="acidPPc"/>
    <property type="match status" value="1"/>
</dbReference>
<evidence type="ECO:0000256" key="7">
    <source>
        <dbReference type="SAM" id="Phobius"/>
    </source>
</evidence>
<sequence>MTLIPEPSTDAYRAVTSFAQDLPAWLQSFAEAATDLLLLGFAVLFLALWWRARGHGARAMAAALLAPVATVAGYLVSEGAKTLVQEERPCRAVADAVTIAACPPHGDWSFPSNHAAIAGAALAAAFIAWRWSAAFAAPLALLEAFSRVFVGVHYPHDVAVGLLVGAAVAAAVAIAARGPAEALVVRMAADTRLRPLLTTPPPAPHRQETLR</sequence>
<protein>
    <submittedName>
        <fullName evidence="9">Phosphatase PAP2 family protein</fullName>
    </submittedName>
</protein>
<evidence type="ECO:0000256" key="5">
    <source>
        <dbReference type="ARBA" id="ARBA00022989"/>
    </source>
</evidence>
<evidence type="ECO:0000256" key="1">
    <source>
        <dbReference type="ARBA" id="ARBA00004651"/>
    </source>
</evidence>
<keyword evidence="5 7" id="KW-1133">Transmembrane helix</keyword>
<dbReference type="PANTHER" id="PTHR14969">
    <property type="entry name" value="SPHINGOSINE-1-PHOSPHATE PHOSPHOHYDROLASE"/>
    <property type="match status" value="1"/>
</dbReference>
<dbReference type="InterPro" id="IPR000326">
    <property type="entry name" value="PAP2/HPO"/>
</dbReference>
<keyword evidence="3 7" id="KW-0812">Transmembrane</keyword>
<name>A0ABT4TM63_9ACTN</name>
<organism evidence="9 10">
    <name type="scientific">Nocardiopsis suaedae</name>
    <dbReference type="NCBI Taxonomy" id="3018444"/>
    <lineage>
        <taxon>Bacteria</taxon>
        <taxon>Bacillati</taxon>
        <taxon>Actinomycetota</taxon>
        <taxon>Actinomycetes</taxon>
        <taxon>Streptosporangiales</taxon>
        <taxon>Nocardiopsidaceae</taxon>
        <taxon>Nocardiopsis</taxon>
    </lineage>
</organism>
<evidence type="ECO:0000313" key="10">
    <source>
        <dbReference type="Proteomes" id="UP001165685"/>
    </source>
</evidence>
<dbReference type="InterPro" id="IPR036938">
    <property type="entry name" value="PAP2/HPO_sf"/>
</dbReference>
<gene>
    <name evidence="9" type="ORF">O4U47_14805</name>
</gene>
<evidence type="ECO:0000313" key="9">
    <source>
        <dbReference type="EMBL" id="MDA2805784.1"/>
    </source>
</evidence>
<keyword evidence="2" id="KW-1003">Cell membrane</keyword>
<evidence type="ECO:0000259" key="8">
    <source>
        <dbReference type="SMART" id="SM00014"/>
    </source>
</evidence>
<dbReference type="EMBL" id="JAQFWP010000025">
    <property type="protein sequence ID" value="MDA2805784.1"/>
    <property type="molecule type" value="Genomic_DNA"/>
</dbReference>
<dbReference type="Gene3D" id="1.20.144.10">
    <property type="entry name" value="Phosphatidic acid phosphatase type 2/haloperoxidase"/>
    <property type="match status" value="1"/>
</dbReference>
<evidence type="ECO:0000256" key="6">
    <source>
        <dbReference type="ARBA" id="ARBA00023136"/>
    </source>
</evidence>
<feature type="transmembrane region" description="Helical" evidence="7">
    <location>
        <begin position="115"/>
        <end position="142"/>
    </location>
</feature>
<keyword evidence="10" id="KW-1185">Reference proteome</keyword>
<comment type="caution">
    <text evidence="9">The sequence shown here is derived from an EMBL/GenBank/DDBJ whole genome shotgun (WGS) entry which is preliminary data.</text>
</comment>
<evidence type="ECO:0000256" key="4">
    <source>
        <dbReference type="ARBA" id="ARBA00022801"/>
    </source>
</evidence>
<keyword evidence="4" id="KW-0378">Hydrolase</keyword>
<dbReference type="PANTHER" id="PTHR14969:SF62">
    <property type="entry name" value="DECAPRENYLPHOSPHORYL-5-PHOSPHORIBOSE PHOSPHATASE RV3807C-RELATED"/>
    <property type="match status" value="1"/>
</dbReference>
<dbReference type="Pfam" id="PF01569">
    <property type="entry name" value="PAP2"/>
    <property type="match status" value="1"/>
</dbReference>
<dbReference type="SUPFAM" id="SSF48317">
    <property type="entry name" value="Acid phosphatase/Vanadium-dependent haloperoxidase"/>
    <property type="match status" value="1"/>
</dbReference>
<comment type="subcellular location">
    <subcellularLocation>
        <location evidence="1">Cell membrane</location>
        <topology evidence="1">Multi-pass membrane protein</topology>
    </subcellularLocation>
</comment>
<feature type="transmembrane region" description="Helical" evidence="7">
    <location>
        <begin position="154"/>
        <end position="176"/>
    </location>
</feature>
<feature type="domain" description="Phosphatidic acid phosphatase type 2/haloperoxidase" evidence="8">
    <location>
        <begin position="59"/>
        <end position="173"/>
    </location>
</feature>
<reference evidence="9" key="1">
    <citation type="submission" date="2023-01" db="EMBL/GenBank/DDBJ databases">
        <title>Draft genome sequence of Nocardiopsis sp. LSu2-4 isolated from halophytes.</title>
        <authorList>
            <person name="Duangmal K."/>
            <person name="Chantavorakit T."/>
        </authorList>
    </citation>
    <scope>NUCLEOTIDE SEQUENCE</scope>
    <source>
        <strain evidence="9">LSu2-4</strain>
    </source>
</reference>
<dbReference type="RefSeq" id="WP_270678434.1">
    <property type="nucleotide sequence ID" value="NZ_JAQFWP010000025.1"/>
</dbReference>
<keyword evidence="6 7" id="KW-0472">Membrane</keyword>
<evidence type="ECO:0000256" key="2">
    <source>
        <dbReference type="ARBA" id="ARBA00022475"/>
    </source>
</evidence>
<feature type="transmembrane region" description="Helical" evidence="7">
    <location>
        <begin position="32"/>
        <end position="50"/>
    </location>
</feature>
<accession>A0ABT4TM63</accession>
<proteinExistence type="predicted"/>